<dbReference type="InterPro" id="IPR036108">
    <property type="entry name" value="4pyrrol_syn_uPrphyn_synt_sf"/>
</dbReference>
<keyword evidence="2 6" id="KW-0489">Methyltransferase</keyword>
<evidence type="ECO:0000259" key="7">
    <source>
        <dbReference type="Pfam" id="PF00590"/>
    </source>
</evidence>
<dbReference type="NCBIfam" id="TIGR01469">
    <property type="entry name" value="cobA_cysG_Cterm"/>
    <property type="match status" value="1"/>
</dbReference>
<organism evidence="9 10">
    <name type="scientific">Romboutsia ilealis</name>
    <dbReference type="NCBI Taxonomy" id="1115758"/>
    <lineage>
        <taxon>Bacteria</taxon>
        <taxon>Bacillati</taxon>
        <taxon>Bacillota</taxon>
        <taxon>Clostridia</taxon>
        <taxon>Peptostreptococcales</taxon>
        <taxon>Peptostreptococcaceae</taxon>
        <taxon>Romboutsia</taxon>
    </lineage>
</organism>
<name>A0A1V1I3Q7_9FIRM</name>
<gene>
    <name evidence="9" type="ORF">CRIB_2254</name>
</gene>
<dbReference type="EMBL" id="LN555523">
    <property type="protein sequence ID" value="CED94855.1"/>
    <property type="molecule type" value="Genomic_DNA"/>
</dbReference>
<keyword evidence="10" id="KW-1185">Reference proteome</keyword>
<sequence length="502" mass="55595">MKGKVYLVGAGPGDYKLLTLKGLECIKKADVIVYDRLANKNYLKEAKENCEFIYVGKASSNHTLPQEDINRVIADKAKEGKIVTRLKGGDPYVFGRGGEEGELLKEEGIEFEVVPGITSAIGGLCYAGIPITHRDYASSFHVITGHLRDDDKENPEINWNALANMNGTLVFLMGVANLQKISSNLIKEGKSKDTPVALISWATRSNQRVITSTLENVYETAVRENVKPPTLIAVGDVVELRDKLNFFESKPLFGKNVIVTRSRTQSSSLVSKISDLGGNPIEVPTIKIEKIENNIALENEIKNIKDYTYLILTSKNAVDIFFDKLDEMDLDSRVLANLKVCAIGSATAKEIKNRGIKADIIPEKFVAEYLFEELKDILKDSDKVLIPRAKNARDFLVNKINEICAVKEVHIYETVLDDSKKDEVLDILNSGEVDYITFASSSTVTNFVDIIGKENIDKLNELKVISIGPITTQTAKSLNINVYNEAEVSTIDGIINSIMNDK</sequence>
<evidence type="ECO:0000256" key="6">
    <source>
        <dbReference type="RuleBase" id="RU003960"/>
    </source>
</evidence>
<dbReference type="InterPro" id="IPR006366">
    <property type="entry name" value="CobA/CysG_C"/>
</dbReference>
<evidence type="ECO:0000313" key="10">
    <source>
        <dbReference type="Proteomes" id="UP000245622"/>
    </source>
</evidence>
<keyword evidence="3 6" id="KW-0808">Transferase</keyword>
<dbReference type="GO" id="GO:0019354">
    <property type="term" value="P:siroheme biosynthetic process"/>
    <property type="evidence" value="ECO:0007669"/>
    <property type="project" value="InterPro"/>
</dbReference>
<evidence type="ECO:0000256" key="3">
    <source>
        <dbReference type="ARBA" id="ARBA00022679"/>
    </source>
</evidence>
<feature type="domain" description="Tetrapyrrole biosynthesis uroporphyrinogen III synthase" evidence="8">
    <location>
        <begin position="268"/>
        <end position="495"/>
    </location>
</feature>
<dbReference type="PANTHER" id="PTHR45790">
    <property type="entry name" value="SIROHEME SYNTHASE-RELATED"/>
    <property type="match status" value="1"/>
</dbReference>
<dbReference type="PROSITE" id="PS00839">
    <property type="entry name" value="SUMT_1"/>
    <property type="match status" value="1"/>
</dbReference>
<dbReference type="CDD" id="cd06578">
    <property type="entry name" value="HemD"/>
    <property type="match status" value="1"/>
</dbReference>
<feature type="domain" description="Tetrapyrrole methylase" evidence="7">
    <location>
        <begin position="4"/>
        <end position="216"/>
    </location>
</feature>
<dbReference type="FunFam" id="3.40.1010.10:FF:000001">
    <property type="entry name" value="Siroheme synthase"/>
    <property type="match status" value="1"/>
</dbReference>
<dbReference type="PANTHER" id="PTHR45790:SF3">
    <property type="entry name" value="S-ADENOSYL-L-METHIONINE-DEPENDENT UROPORPHYRINOGEN III METHYLTRANSFERASE, CHLOROPLASTIC"/>
    <property type="match status" value="1"/>
</dbReference>
<evidence type="ECO:0000256" key="5">
    <source>
        <dbReference type="ARBA" id="ARBA00023244"/>
    </source>
</evidence>
<dbReference type="Pfam" id="PF02602">
    <property type="entry name" value="HEM4"/>
    <property type="match status" value="1"/>
</dbReference>
<dbReference type="GO" id="GO:0004852">
    <property type="term" value="F:uroporphyrinogen-III synthase activity"/>
    <property type="evidence" value="ECO:0007669"/>
    <property type="project" value="InterPro"/>
</dbReference>
<dbReference type="FunFam" id="3.30.950.10:FF:000001">
    <property type="entry name" value="Siroheme synthase"/>
    <property type="match status" value="1"/>
</dbReference>
<accession>A0A1V1I3Q7</accession>
<keyword evidence="9" id="KW-0560">Oxidoreductase</keyword>
<evidence type="ECO:0000313" key="9">
    <source>
        <dbReference type="EMBL" id="CED94855.1"/>
    </source>
</evidence>
<dbReference type="PROSITE" id="PS00840">
    <property type="entry name" value="SUMT_2"/>
    <property type="match status" value="1"/>
</dbReference>
<dbReference type="GO" id="GO:0016491">
    <property type="term" value="F:oxidoreductase activity"/>
    <property type="evidence" value="ECO:0007669"/>
    <property type="project" value="UniProtKB-KW"/>
</dbReference>
<comment type="similarity">
    <text evidence="6">Belongs to the precorrin methyltransferase family.</text>
</comment>
<dbReference type="InterPro" id="IPR000878">
    <property type="entry name" value="4pyrrol_Mease"/>
</dbReference>
<dbReference type="GO" id="GO:0032259">
    <property type="term" value="P:methylation"/>
    <property type="evidence" value="ECO:0007669"/>
    <property type="project" value="UniProtKB-KW"/>
</dbReference>
<dbReference type="KEGG" id="ril:CRIB_2254"/>
<dbReference type="InterPro" id="IPR014776">
    <property type="entry name" value="4pyrrole_Mease_sub2"/>
</dbReference>
<dbReference type="NCBIfam" id="NF004790">
    <property type="entry name" value="PRK06136.1"/>
    <property type="match status" value="1"/>
</dbReference>
<dbReference type="InterPro" id="IPR050161">
    <property type="entry name" value="Siro_Cobalamin_biosynth"/>
</dbReference>
<dbReference type="Gene3D" id="3.30.950.10">
    <property type="entry name" value="Methyltransferase, Cobalt-precorrin-4 Transmethylase, Domain 2"/>
    <property type="match status" value="1"/>
</dbReference>
<dbReference type="CDD" id="cd11642">
    <property type="entry name" value="SUMT"/>
    <property type="match status" value="1"/>
</dbReference>
<dbReference type="AlphaFoldDB" id="A0A1V1I3Q7"/>
<keyword evidence="9" id="KW-0456">Lyase</keyword>
<dbReference type="SUPFAM" id="SSF69618">
    <property type="entry name" value="HemD-like"/>
    <property type="match status" value="1"/>
</dbReference>
<dbReference type="GeneID" id="82206287"/>
<dbReference type="Gene3D" id="3.40.50.10090">
    <property type="match status" value="2"/>
</dbReference>
<evidence type="ECO:0000256" key="4">
    <source>
        <dbReference type="ARBA" id="ARBA00022691"/>
    </source>
</evidence>
<evidence type="ECO:0000259" key="8">
    <source>
        <dbReference type="Pfam" id="PF02602"/>
    </source>
</evidence>
<evidence type="ECO:0000256" key="2">
    <source>
        <dbReference type="ARBA" id="ARBA00022603"/>
    </source>
</evidence>
<keyword evidence="5" id="KW-0627">Porphyrin biosynthesis</keyword>
<dbReference type="Gene3D" id="3.40.1010.10">
    <property type="entry name" value="Cobalt-precorrin-4 Transmethylase, Domain 1"/>
    <property type="match status" value="1"/>
</dbReference>
<proteinExistence type="inferred from homology"/>
<dbReference type="InterPro" id="IPR003043">
    <property type="entry name" value="Uropor_MeTrfase_CS"/>
</dbReference>
<evidence type="ECO:0000256" key="1">
    <source>
        <dbReference type="ARBA" id="ARBA00012162"/>
    </source>
</evidence>
<dbReference type="SUPFAM" id="SSF53790">
    <property type="entry name" value="Tetrapyrrole methylase"/>
    <property type="match status" value="1"/>
</dbReference>
<dbReference type="InterPro" id="IPR035996">
    <property type="entry name" value="4pyrrol_Methylase_sf"/>
</dbReference>
<dbReference type="EC" id="2.1.1.107" evidence="1"/>
<protein>
    <recommendedName>
        <fullName evidence="1">uroporphyrinogen-III C-methyltransferase</fullName>
        <ecNumber evidence="1">2.1.1.107</ecNumber>
    </recommendedName>
</protein>
<dbReference type="InterPro" id="IPR014777">
    <property type="entry name" value="4pyrrole_Mease_sub1"/>
</dbReference>
<dbReference type="InterPro" id="IPR003754">
    <property type="entry name" value="4pyrrol_synth_uPrphyn_synth"/>
</dbReference>
<dbReference type="Pfam" id="PF00590">
    <property type="entry name" value="TP_methylase"/>
    <property type="match status" value="1"/>
</dbReference>
<dbReference type="RefSeq" id="WP_180702345.1">
    <property type="nucleotide sequence ID" value="NZ_CAJUCR010000035.1"/>
</dbReference>
<keyword evidence="4" id="KW-0949">S-adenosyl-L-methionine</keyword>
<dbReference type="GO" id="GO:0004851">
    <property type="term" value="F:uroporphyrin-III C-methyltransferase activity"/>
    <property type="evidence" value="ECO:0007669"/>
    <property type="project" value="UniProtKB-EC"/>
</dbReference>
<reference evidence="9 10" key="1">
    <citation type="submission" date="2014-04" db="EMBL/GenBank/DDBJ databases">
        <authorList>
            <person name="Hornung B.V."/>
        </authorList>
    </citation>
    <scope>NUCLEOTIDE SEQUENCE [LARGE SCALE GENOMIC DNA]</scope>
    <source>
        <strain evidence="9 10">CRIB</strain>
    </source>
</reference>
<dbReference type="Proteomes" id="UP000245622">
    <property type="component" value="Chromosome 1"/>
</dbReference>